<evidence type="ECO:0000259" key="3">
    <source>
        <dbReference type="Pfam" id="PF11611"/>
    </source>
</evidence>
<reference evidence="4 5" key="1">
    <citation type="submission" date="2016-10" db="EMBL/GenBank/DDBJ databases">
        <authorList>
            <person name="de Groot N.N."/>
        </authorList>
    </citation>
    <scope>NUCLEOTIDE SEQUENCE [LARGE SCALE GENOMIC DNA]</scope>
    <source>
        <strain evidence="4 5">CGMCC 4.7037</strain>
    </source>
</reference>
<organism evidence="4 5">
    <name type="scientific">Nonomuraea solani</name>
    <dbReference type="NCBI Taxonomy" id="1144553"/>
    <lineage>
        <taxon>Bacteria</taxon>
        <taxon>Bacillati</taxon>
        <taxon>Actinomycetota</taxon>
        <taxon>Actinomycetes</taxon>
        <taxon>Streptosporangiales</taxon>
        <taxon>Streptosporangiaceae</taxon>
        <taxon>Nonomuraea</taxon>
    </lineage>
</organism>
<evidence type="ECO:0000256" key="2">
    <source>
        <dbReference type="SAM" id="Phobius"/>
    </source>
</evidence>
<name>A0A1H6CRN3_9ACTN</name>
<keyword evidence="2" id="KW-0812">Transmembrane</keyword>
<protein>
    <recommendedName>
        <fullName evidence="3">DUF4352 domain-containing protein</fullName>
    </recommendedName>
</protein>
<sequence>MAHPGSPPNSLLPVASSGRKKTIILVSTVVAGAMLIAAAALLYPWGGAAPQAAPREVGIGIASEDGGLQFSVVKLQWSRQAGNTKQGVAVAEGRFLLVHVMVLNTGEEPETYRASAQKLFAGGREYPVAAKAAALLYDSNEKVIDPGDSLVVMVPFDLARNVTPDTIELHTDPDSTGVRVALR</sequence>
<dbReference type="InterPro" id="IPR029051">
    <property type="entry name" value="DUF4352"/>
</dbReference>
<evidence type="ECO:0000256" key="1">
    <source>
        <dbReference type="ARBA" id="ARBA00022729"/>
    </source>
</evidence>
<evidence type="ECO:0000313" key="5">
    <source>
        <dbReference type="Proteomes" id="UP000236732"/>
    </source>
</evidence>
<keyword evidence="5" id="KW-1185">Reference proteome</keyword>
<dbReference type="Proteomes" id="UP000236732">
    <property type="component" value="Unassembled WGS sequence"/>
</dbReference>
<accession>A0A1H6CRN3</accession>
<dbReference type="EMBL" id="FNVT01000004">
    <property type="protein sequence ID" value="SEG75644.1"/>
    <property type="molecule type" value="Genomic_DNA"/>
</dbReference>
<evidence type="ECO:0000313" key="4">
    <source>
        <dbReference type="EMBL" id="SEG75644.1"/>
    </source>
</evidence>
<keyword evidence="1" id="KW-0732">Signal</keyword>
<feature type="transmembrane region" description="Helical" evidence="2">
    <location>
        <begin position="23"/>
        <end position="45"/>
    </location>
</feature>
<feature type="domain" description="DUF4352" evidence="3">
    <location>
        <begin position="58"/>
        <end position="175"/>
    </location>
</feature>
<dbReference type="Gene3D" id="2.60.40.1240">
    <property type="match status" value="1"/>
</dbReference>
<dbReference type="AlphaFoldDB" id="A0A1H6CRN3"/>
<dbReference type="Pfam" id="PF11611">
    <property type="entry name" value="DUF4352"/>
    <property type="match status" value="1"/>
</dbReference>
<keyword evidence="2" id="KW-0472">Membrane</keyword>
<dbReference type="InterPro" id="IPR029050">
    <property type="entry name" value="Immunoprotect_excell_Ig-like"/>
</dbReference>
<proteinExistence type="predicted"/>
<gene>
    <name evidence="4" type="ORF">SAMN05444920_104313</name>
</gene>
<keyword evidence="2" id="KW-1133">Transmembrane helix</keyword>